<keyword evidence="2" id="KW-0808">Transferase</keyword>
<dbReference type="GO" id="GO:0032259">
    <property type="term" value="P:methylation"/>
    <property type="evidence" value="ECO:0007669"/>
    <property type="project" value="UniProtKB-KW"/>
</dbReference>
<dbReference type="SUPFAM" id="SSF53335">
    <property type="entry name" value="S-adenosyl-L-methionine-dependent methyltransferases"/>
    <property type="match status" value="1"/>
</dbReference>
<proteinExistence type="predicted"/>
<dbReference type="InterPro" id="IPR029063">
    <property type="entry name" value="SAM-dependent_MTases_sf"/>
</dbReference>
<keyword evidence="2" id="KW-0489">Methyltransferase</keyword>
<dbReference type="EMBL" id="PVUF01000032">
    <property type="protein sequence ID" value="PRZ42647.1"/>
    <property type="molecule type" value="Genomic_DNA"/>
</dbReference>
<evidence type="ECO:0000313" key="2">
    <source>
        <dbReference type="EMBL" id="PRZ42647.1"/>
    </source>
</evidence>
<dbReference type="AlphaFoldDB" id="A0A2T1A2C6"/>
<dbReference type="Gene3D" id="3.40.50.720">
    <property type="entry name" value="NAD(P)-binding Rossmann-like Domain"/>
    <property type="match status" value="1"/>
</dbReference>
<evidence type="ECO:0000259" key="1">
    <source>
        <dbReference type="Pfam" id="PF08484"/>
    </source>
</evidence>
<organism evidence="2 3">
    <name type="scientific">Tritonibacter scottomollicae</name>
    <name type="common">Epibacterium scottomollicae</name>
    <dbReference type="NCBI Taxonomy" id="483013"/>
    <lineage>
        <taxon>Bacteria</taxon>
        <taxon>Pseudomonadati</taxon>
        <taxon>Pseudomonadota</taxon>
        <taxon>Alphaproteobacteria</taxon>
        <taxon>Rhodobacterales</taxon>
        <taxon>Paracoccaceae</taxon>
        <taxon>Tritonibacter</taxon>
    </lineage>
</organism>
<dbReference type="InterPro" id="IPR013691">
    <property type="entry name" value="MeTrfase_14"/>
</dbReference>
<dbReference type="Proteomes" id="UP000237718">
    <property type="component" value="Unassembled WGS sequence"/>
</dbReference>
<evidence type="ECO:0000313" key="3">
    <source>
        <dbReference type="Proteomes" id="UP000237718"/>
    </source>
</evidence>
<gene>
    <name evidence="2" type="ORF">CLV89_1326</name>
</gene>
<sequence>MRTPPSYPCPVCQPQTQSGFSGRVIEQRLNIPLLQNVTLATQEAAKAALRGALQMTQCSNCGFVWNASFDPDVMTYDGDYNNDVSASSFYQAHLCSMADRILASVPPEEEIHYVEIGCGEGDFLCLLHERGQGRVVSAVGFDPSFTGQDKLPDGVVVHTSYFTPAQVAQIPAQTNVICSRHTIEHVSDVKSFAASLAAGMAPGRQLFVETPDVDWILRHGAFQDFFYEHCALYTPYSISLLLAQHGLQCEVSPAYDGQYMWVQAQIPAAGTPVVQPLSRAPEAQGQAYKAHSTALLDSWAAYLERRASAGPIVVWGAASKGVTFSLLMNARARGIIAAGIDLNQAKQGCYMPVTGIPIVAPQEAMQMGAATIVIMNPNYETEIQKMIAGMGWTAEVAVLNEASDDPRLKHVS</sequence>
<reference evidence="2 3" key="1">
    <citation type="submission" date="2018-03" db="EMBL/GenBank/DDBJ databases">
        <title>Genomic Encyclopedia of Archaeal and Bacterial Type Strains, Phase II (KMG-II): from individual species to whole genera.</title>
        <authorList>
            <person name="Goeker M."/>
        </authorList>
    </citation>
    <scope>NUCLEOTIDE SEQUENCE [LARGE SCALE GENOMIC DNA]</scope>
    <source>
        <strain evidence="2 3">DSM 25328</strain>
    </source>
</reference>
<feature type="domain" description="C-methyltransferase" evidence="1">
    <location>
        <begin position="301"/>
        <end position="386"/>
    </location>
</feature>
<dbReference type="GO" id="GO:0008168">
    <property type="term" value="F:methyltransferase activity"/>
    <property type="evidence" value="ECO:0007669"/>
    <property type="project" value="UniProtKB-KW"/>
</dbReference>
<comment type="caution">
    <text evidence="2">The sequence shown here is derived from an EMBL/GenBank/DDBJ whole genome shotgun (WGS) entry which is preliminary data.</text>
</comment>
<protein>
    <submittedName>
        <fullName evidence="2">C-methyltransferase-like protein</fullName>
    </submittedName>
</protein>
<name>A0A2T1A2C6_TRISK</name>
<dbReference type="Gene3D" id="3.40.50.150">
    <property type="entry name" value="Vaccinia Virus protein VP39"/>
    <property type="match status" value="1"/>
</dbReference>
<dbReference type="Pfam" id="PF13489">
    <property type="entry name" value="Methyltransf_23"/>
    <property type="match status" value="1"/>
</dbReference>
<accession>A0A2T1A2C6</accession>
<dbReference type="Pfam" id="PF08484">
    <property type="entry name" value="Methyltransf_14"/>
    <property type="match status" value="1"/>
</dbReference>